<keyword evidence="5" id="KW-0560">Oxidoreductase</keyword>
<dbReference type="AlphaFoldDB" id="A0A7R7VWS5"/>
<evidence type="ECO:0000256" key="6">
    <source>
        <dbReference type="ARBA" id="ARBA00023136"/>
    </source>
</evidence>
<gene>
    <name evidence="9" type="ORF">ACHE_80102S</name>
</gene>
<accession>A0A7R7VWS5</accession>
<dbReference type="Gene3D" id="3.30.465.10">
    <property type="match status" value="1"/>
</dbReference>
<evidence type="ECO:0000313" key="10">
    <source>
        <dbReference type="Proteomes" id="UP000637239"/>
    </source>
</evidence>
<dbReference type="KEGG" id="ache:ACHE_80102S"/>
<proteinExistence type="predicted"/>
<organism evidence="9 10">
    <name type="scientific">Aspergillus chevalieri</name>
    <name type="common">Eurotium chevalieri</name>
    <dbReference type="NCBI Taxonomy" id="182096"/>
    <lineage>
        <taxon>Eukaryota</taxon>
        <taxon>Fungi</taxon>
        <taxon>Dikarya</taxon>
        <taxon>Ascomycota</taxon>
        <taxon>Pezizomycotina</taxon>
        <taxon>Eurotiomycetes</taxon>
        <taxon>Eurotiomycetidae</taxon>
        <taxon>Eurotiales</taxon>
        <taxon>Aspergillaceae</taxon>
        <taxon>Aspergillus</taxon>
        <taxon>Aspergillus subgen. Aspergillus</taxon>
    </lineage>
</organism>
<reference evidence="9" key="2">
    <citation type="submission" date="2021-02" db="EMBL/GenBank/DDBJ databases">
        <title>Aspergillus chevalieri M1 genome sequence.</title>
        <authorList>
            <person name="Kadooka C."/>
            <person name="Mori K."/>
            <person name="Futagami T."/>
        </authorList>
    </citation>
    <scope>NUCLEOTIDE SEQUENCE</scope>
    <source>
        <strain evidence="9">M1</strain>
    </source>
</reference>
<reference evidence="9" key="1">
    <citation type="submission" date="2021-01" db="EMBL/GenBank/DDBJ databases">
        <authorList>
            <consortium name="Aspergillus chevalieri M1 genome sequencing consortium"/>
            <person name="Kazuki M."/>
            <person name="Futagami T."/>
        </authorList>
    </citation>
    <scope>NUCLEOTIDE SEQUENCE</scope>
    <source>
        <strain evidence="9">M1</strain>
    </source>
</reference>
<dbReference type="GeneID" id="66986551"/>
<dbReference type="PROSITE" id="PS51387">
    <property type="entry name" value="FAD_PCMH"/>
    <property type="match status" value="1"/>
</dbReference>
<dbReference type="Proteomes" id="UP000637239">
    <property type="component" value="Chromosome 8"/>
</dbReference>
<dbReference type="SUPFAM" id="SSF56176">
    <property type="entry name" value="FAD-binding/transporter-associated domain-like"/>
    <property type="match status" value="1"/>
</dbReference>
<evidence type="ECO:0000256" key="3">
    <source>
        <dbReference type="ARBA" id="ARBA00022692"/>
    </source>
</evidence>
<evidence type="ECO:0000256" key="2">
    <source>
        <dbReference type="ARBA" id="ARBA00012405"/>
    </source>
</evidence>
<dbReference type="GO" id="GO:0071949">
    <property type="term" value="F:FAD binding"/>
    <property type="evidence" value="ECO:0007669"/>
    <property type="project" value="InterPro"/>
</dbReference>
<dbReference type="GO" id="GO:0000246">
    <property type="term" value="F:Delta24(24-1) sterol reductase activity"/>
    <property type="evidence" value="ECO:0007669"/>
    <property type="project" value="TreeGrafter"/>
</dbReference>
<keyword evidence="10" id="KW-1185">Reference proteome</keyword>
<evidence type="ECO:0000313" key="9">
    <source>
        <dbReference type="EMBL" id="BCR92202.1"/>
    </source>
</evidence>
<evidence type="ECO:0000259" key="8">
    <source>
        <dbReference type="PROSITE" id="PS51387"/>
    </source>
</evidence>
<dbReference type="GO" id="GO:0016020">
    <property type="term" value="C:membrane"/>
    <property type="evidence" value="ECO:0007669"/>
    <property type="project" value="UniProtKB-SubCell"/>
</dbReference>
<evidence type="ECO:0000256" key="7">
    <source>
        <dbReference type="SAM" id="Phobius"/>
    </source>
</evidence>
<dbReference type="RefSeq" id="XP_043140715.1">
    <property type="nucleotide sequence ID" value="XM_043283436.1"/>
</dbReference>
<dbReference type="EC" id="1.3.1.72" evidence="2"/>
<dbReference type="PANTHER" id="PTHR10801:SF0">
    <property type="entry name" value="DELTA(24)-STEROL REDUCTASE"/>
    <property type="match status" value="1"/>
</dbReference>
<comment type="subcellular location">
    <subcellularLocation>
        <location evidence="1">Membrane</location>
        <topology evidence="1">Single-pass membrane protein</topology>
    </subcellularLocation>
</comment>
<dbReference type="InterPro" id="IPR016166">
    <property type="entry name" value="FAD-bd_PCMH"/>
</dbReference>
<dbReference type="GO" id="GO:0008202">
    <property type="term" value="P:steroid metabolic process"/>
    <property type="evidence" value="ECO:0007669"/>
    <property type="project" value="TreeGrafter"/>
</dbReference>
<dbReference type="InterPro" id="IPR040165">
    <property type="entry name" value="Diminuto-like"/>
</dbReference>
<dbReference type="InterPro" id="IPR016169">
    <property type="entry name" value="FAD-bd_PCMH_sub2"/>
</dbReference>
<keyword evidence="3 7" id="KW-0812">Transmembrane</keyword>
<keyword evidence="6 7" id="KW-0472">Membrane</keyword>
<dbReference type="PANTHER" id="PTHR10801">
    <property type="entry name" value="24-DEHYDROCHOLESTEROL REDUCTASE"/>
    <property type="match status" value="1"/>
</dbReference>
<dbReference type="GO" id="GO:0005737">
    <property type="term" value="C:cytoplasm"/>
    <property type="evidence" value="ECO:0007669"/>
    <property type="project" value="TreeGrafter"/>
</dbReference>
<feature type="transmembrane region" description="Helical" evidence="7">
    <location>
        <begin position="477"/>
        <end position="499"/>
    </location>
</feature>
<name>A0A7R7VWS5_ASPCH</name>
<dbReference type="InterPro" id="IPR036318">
    <property type="entry name" value="FAD-bd_PCMH-like_sf"/>
</dbReference>
<keyword evidence="4 7" id="KW-1133">Transmembrane helix</keyword>
<feature type="transmembrane region" description="Helical" evidence="7">
    <location>
        <begin position="447"/>
        <end position="465"/>
    </location>
</feature>
<dbReference type="InterPro" id="IPR006094">
    <property type="entry name" value="Oxid_FAD_bind_N"/>
</dbReference>
<feature type="domain" description="FAD-binding PCMH-type" evidence="8">
    <location>
        <begin position="1"/>
        <end position="167"/>
    </location>
</feature>
<evidence type="ECO:0000256" key="4">
    <source>
        <dbReference type="ARBA" id="ARBA00022989"/>
    </source>
</evidence>
<evidence type="ECO:0000256" key="1">
    <source>
        <dbReference type="ARBA" id="ARBA00004167"/>
    </source>
</evidence>
<dbReference type="GO" id="GO:0050614">
    <property type="term" value="F:Delta24-sterol reductase activity"/>
    <property type="evidence" value="ECO:0007669"/>
    <property type="project" value="UniProtKB-EC"/>
</dbReference>
<dbReference type="EMBL" id="AP024423">
    <property type="protein sequence ID" value="BCR92202.1"/>
    <property type="molecule type" value="Genomic_DNA"/>
</dbReference>
<dbReference type="Pfam" id="PF01565">
    <property type="entry name" value="FAD_binding_4"/>
    <property type="match status" value="1"/>
</dbReference>
<evidence type="ECO:0000256" key="5">
    <source>
        <dbReference type="ARBA" id="ARBA00023002"/>
    </source>
</evidence>
<sequence>MEQHAEKVIEISSKARYFHDRCWGFQIYNGSTQCTRGPSKTRTNTIDIRSLSRVLHVDTDERVALVEPNVPMAKLVAATLPYDLIPPVITGLPSLTAGSAYTDTSGASSSFRHGFFDRTVNWIEIVSANGQVMRASTTENADLFYGAAASLGTLGIVTLLEIQLVPAKPYVRLEYRPVSSVSQAISGIQRYTTDTDCQYLDGIMYSRDKGVLCAGYLSDRPAESTSVQRFTRLTDPWFYIHAEEISSRGNPAEEYIPLVDYLSRYDHGGFWAGKWALDNLFHVSPMYHTMHKGGHFGKNTIQNVAVPYKNAHELIDHLDDSFGRYPIWLCPVRQATSSPDGLKVHGLMAQLHPTESTLKDPKILLSIGTWGPRPGTEKGFGEFDRSVERKVLTLGGQKWPYAGTYYTEEEFWSLYDQKHSEQLRRKYNATYLPTLYEESRVRIAEQGWMEMWLLSGLYGLIHSAVRTEYLLGQKKRLNVISGDMAAWFIFLVAGLYYVVTGGGI</sequence>
<protein>
    <recommendedName>
        <fullName evidence="2">Delta(24)-sterol reductase</fullName>
        <ecNumber evidence="2">1.3.1.72</ecNumber>
    </recommendedName>
</protein>